<evidence type="ECO:0000313" key="1">
    <source>
        <dbReference type="EMBL" id="GHH57920.1"/>
    </source>
</evidence>
<proteinExistence type="predicted"/>
<protein>
    <submittedName>
        <fullName evidence="1">Uncharacterized protein</fullName>
    </submittedName>
</protein>
<gene>
    <name evidence="1" type="ORF">GCM10017774_78450</name>
</gene>
<dbReference type="EMBL" id="BNAR01000018">
    <property type="protein sequence ID" value="GHH57920.1"/>
    <property type="molecule type" value="Genomic_DNA"/>
</dbReference>
<keyword evidence="2" id="KW-1185">Reference proteome</keyword>
<accession>A0ABQ3MU93</accession>
<dbReference type="RefSeq" id="WP_191304474.1">
    <property type="nucleotide sequence ID" value="NZ_BNAR01000018.1"/>
</dbReference>
<name>A0ABQ3MU93_9PSEU</name>
<sequence length="94" mass="10437">MKIRIVADAAREIAQHVTTYVRPTSGWSEVQVMRECRHGCKLHVRRRGAILQYALHHGAAYGCQLGRDEATRVVPVSVAPKAKARWVCPGDCGE</sequence>
<reference evidence="2" key="1">
    <citation type="journal article" date="2019" name="Int. J. Syst. Evol. Microbiol.">
        <title>The Global Catalogue of Microorganisms (GCM) 10K type strain sequencing project: providing services to taxonomists for standard genome sequencing and annotation.</title>
        <authorList>
            <consortium name="The Broad Institute Genomics Platform"/>
            <consortium name="The Broad Institute Genome Sequencing Center for Infectious Disease"/>
            <person name="Wu L."/>
            <person name="Ma J."/>
        </authorList>
    </citation>
    <scope>NUCLEOTIDE SEQUENCE [LARGE SCALE GENOMIC DNA]</scope>
    <source>
        <strain evidence="2">CGMCC 4.7367</strain>
    </source>
</reference>
<evidence type="ECO:0000313" key="2">
    <source>
        <dbReference type="Proteomes" id="UP000605568"/>
    </source>
</evidence>
<comment type="caution">
    <text evidence="1">The sequence shown here is derived from an EMBL/GenBank/DDBJ whole genome shotgun (WGS) entry which is preliminary data.</text>
</comment>
<dbReference type="Proteomes" id="UP000605568">
    <property type="component" value="Unassembled WGS sequence"/>
</dbReference>
<organism evidence="1 2">
    <name type="scientific">Lentzea cavernae</name>
    <dbReference type="NCBI Taxonomy" id="2020703"/>
    <lineage>
        <taxon>Bacteria</taxon>
        <taxon>Bacillati</taxon>
        <taxon>Actinomycetota</taxon>
        <taxon>Actinomycetes</taxon>
        <taxon>Pseudonocardiales</taxon>
        <taxon>Pseudonocardiaceae</taxon>
        <taxon>Lentzea</taxon>
    </lineage>
</organism>